<evidence type="ECO:0000256" key="1">
    <source>
        <dbReference type="ARBA" id="ARBA00022448"/>
    </source>
</evidence>
<protein>
    <recommendedName>
        <fullName evidence="3">ABC transporter domain-containing protein</fullName>
    </recommendedName>
</protein>
<dbReference type="EMBL" id="GISG01122853">
    <property type="protein sequence ID" value="MBA4641116.1"/>
    <property type="molecule type" value="Transcribed_RNA"/>
</dbReference>
<reference evidence="4" key="1">
    <citation type="journal article" date="2013" name="J. Plant Res.">
        <title>Effect of fungi and light on seed germination of three Opuntia species from semiarid lands of central Mexico.</title>
        <authorList>
            <person name="Delgado-Sanchez P."/>
            <person name="Jimenez-Bremont J.F."/>
            <person name="Guerrero-Gonzalez Mde L."/>
            <person name="Flores J."/>
        </authorList>
    </citation>
    <scope>NUCLEOTIDE SEQUENCE</scope>
    <source>
        <tissue evidence="4">Cladode</tissue>
    </source>
</reference>
<sequence length="137" mass="14842">MQVGEKGVQLSGGQKQRIAIARAIIKKPHILLLDEATSALDSESERVVQKALDRAAIGRTTIVIAHRLSTIQNANIIALISNGVVVELGSHDELLAHCDGLYSSLIRLQQSLKLGGLTKMKMLPVLFALGSPRKPMW</sequence>
<dbReference type="SUPFAM" id="SSF52540">
    <property type="entry name" value="P-loop containing nucleoside triphosphate hydrolases"/>
    <property type="match status" value="1"/>
</dbReference>
<evidence type="ECO:0000256" key="2">
    <source>
        <dbReference type="ARBA" id="ARBA00022737"/>
    </source>
</evidence>
<dbReference type="GO" id="GO:0090374">
    <property type="term" value="P:oligopeptide export from mitochondrion"/>
    <property type="evidence" value="ECO:0007669"/>
    <property type="project" value="TreeGrafter"/>
</dbReference>
<dbReference type="PANTHER" id="PTHR43394">
    <property type="entry name" value="ATP-DEPENDENT PERMEASE MDL1, MITOCHONDRIAL"/>
    <property type="match status" value="1"/>
</dbReference>
<evidence type="ECO:0000259" key="3">
    <source>
        <dbReference type="Pfam" id="PF00005"/>
    </source>
</evidence>
<accession>A0A7C8ZEM2</accession>
<organism evidence="4">
    <name type="scientific">Opuntia streptacantha</name>
    <name type="common">Prickly pear cactus</name>
    <name type="synonym">Opuntia cardona</name>
    <dbReference type="NCBI Taxonomy" id="393608"/>
    <lineage>
        <taxon>Eukaryota</taxon>
        <taxon>Viridiplantae</taxon>
        <taxon>Streptophyta</taxon>
        <taxon>Embryophyta</taxon>
        <taxon>Tracheophyta</taxon>
        <taxon>Spermatophyta</taxon>
        <taxon>Magnoliopsida</taxon>
        <taxon>eudicotyledons</taxon>
        <taxon>Gunneridae</taxon>
        <taxon>Pentapetalae</taxon>
        <taxon>Caryophyllales</taxon>
        <taxon>Cactineae</taxon>
        <taxon>Cactaceae</taxon>
        <taxon>Opuntioideae</taxon>
        <taxon>Opuntia</taxon>
    </lineage>
</organism>
<dbReference type="InterPro" id="IPR003439">
    <property type="entry name" value="ABC_transporter-like_ATP-bd"/>
</dbReference>
<dbReference type="InterPro" id="IPR027417">
    <property type="entry name" value="P-loop_NTPase"/>
</dbReference>
<keyword evidence="2" id="KW-0677">Repeat</keyword>
<name>A0A7C8ZEM2_OPUST</name>
<keyword evidence="1" id="KW-0813">Transport</keyword>
<dbReference type="Gene3D" id="3.40.50.300">
    <property type="entry name" value="P-loop containing nucleotide triphosphate hydrolases"/>
    <property type="match status" value="1"/>
</dbReference>
<dbReference type="AlphaFoldDB" id="A0A7C8ZEM2"/>
<dbReference type="Pfam" id="PF00005">
    <property type="entry name" value="ABC_tran"/>
    <property type="match status" value="1"/>
</dbReference>
<dbReference type="GO" id="GO:0005524">
    <property type="term" value="F:ATP binding"/>
    <property type="evidence" value="ECO:0007669"/>
    <property type="project" value="InterPro"/>
</dbReference>
<proteinExistence type="predicted"/>
<dbReference type="InterPro" id="IPR039421">
    <property type="entry name" value="Type_1_exporter"/>
</dbReference>
<dbReference type="PANTHER" id="PTHR43394:SF11">
    <property type="entry name" value="ATP-BINDING CASSETTE TRANSPORTER"/>
    <property type="match status" value="1"/>
</dbReference>
<dbReference type="GO" id="GO:0005743">
    <property type="term" value="C:mitochondrial inner membrane"/>
    <property type="evidence" value="ECO:0007669"/>
    <property type="project" value="TreeGrafter"/>
</dbReference>
<dbReference type="GO" id="GO:0015421">
    <property type="term" value="F:ABC-type oligopeptide transporter activity"/>
    <property type="evidence" value="ECO:0007669"/>
    <property type="project" value="TreeGrafter"/>
</dbReference>
<dbReference type="GO" id="GO:0016887">
    <property type="term" value="F:ATP hydrolysis activity"/>
    <property type="evidence" value="ECO:0007669"/>
    <property type="project" value="InterPro"/>
</dbReference>
<feature type="domain" description="ABC transporter" evidence="3">
    <location>
        <begin position="3"/>
        <end position="38"/>
    </location>
</feature>
<reference evidence="4" key="2">
    <citation type="submission" date="2020-07" db="EMBL/GenBank/DDBJ databases">
        <authorList>
            <person name="Vera ALvarez R."/>
            <person name="Arias-Moreno D.M."/>
            <person name="Jimenez-Jacinto V."/>
            <person name="Jimenez-Bremont J.F."/>
            <person name="Swaminathan K."/>
            <person name="Moose S.P."/>
            <person name="Guerrero-Gonzalez M.L."/>
            <person name="Marino-Ramirez L."/>
            <person name="Landsman D."/>
            <person name="Rodriguez-Kessler M."/>
            <person name="Delgado-Sanchez P."/>
        </authorList>
    </citation>
    <scope>NUCLEOTIDE SEQUENCE</scope>
    <source>
        <tissue evidence="4">Cladode</tissue>
    </source>
</reference>
<evidence type="ECO:0000313" key="4">
    <source>
        <dbReference type="EMBL" id="MBA4641116.1"/>
    </source>
</evidence>